<dbReference type="InParanoid" id="E9HPQ2"/>
<protein>
    <submittedName>
        <fullName evidence="3">Uncharacterized protein</fullName>
    </submittedName>
</protein>
<sequence>MKLKIACVLLLAAAAQTQLIGGYTGYPSLLPAATSLQWLPQGQPFPSIFNGPVYPHQVVNYRGIAVGSAGAPWYFYNPSASYPQTVQVSSADVKDAGANTGAAGLSRTRRQIQLRYGSGRRGRSLNEMIEPETSPDTQWKSLDATPASRTQRQIQLRYGSGRRGRSLNGIVEPETDGRDYESIDAAPSRAKRQIQLRYRSGYGGHRRGRSLNEPVQFELDRAKRQIQLRYRSSARRRHGRSLSEPWTTA</sequence>
<proteinExistence type="predicted"/>
<evidence type="ECO:0000313" key="4">
    <source>
        <dbReference type="Proteomes" id="UP000000305"/>
    </source>
</evidence>
<feature type="chain" id="PRO_5003238491" evidence="2">
    <location>
        <begin position="18"/>
        <end position="249"/>
    </location>
</feature>
<dbReference type="OrthoDB" id="10355884at2759"/>
<dbReference type="HOGENOM" id="CLU_1116709_0_0_1"/>
<organism evidence="3 4">
    <name type="scientific">Daphnia pulex</name>
    <name type="common">Water flea</name>
    <dbReference type="NCBI Taxonomy" id="6669"/>
    <lineage>
        <taxon>Eukaryota</taxon>
        <taxon>Metazoa</taxon>
        <taxon>Ecdysozoa</taxon>
        <taxon>Arthropoda</taxon>
        <taxon>Crustacea</taxon>
        <taxon>Branchiopoda</taxon>
        <taxon>Diplostraca</taxon>
        <taxon>Cladocera</taxon>
        <taxon>Anomopoda</taxon>
        <taxon>Daphniidae</taxon>
        <taxon>Daphnia</taxon>
    </lineage>
</organism>
<evidence type="ECO:0000313" key="3">
    <source>
        <dbReference type="EMBL" id="EFX66296.1"/>
    </source>
</evidence>
<dbReference type="Proteomes" id="UP000000305">
    <property type="component" value="Unassembled WGS sequence"/>
</dbReference>
<evidence type="ECO:0000256" key="1">
    <source>
        <dbReference type="SAM" id="MobiDB-lite"/>
    </source>
</evidence>
<evidence type="ECO:0000256" key="2">
    <source>
        <dbReference type="SAM" id="SignalP"/>
    </source>
</evidence>
<reference evidence="3 4" key="1">
    <citation type="journal article" date="2011" name="Science">
        <title>The ecoresponsive genome of Daphnia pulex.</title>
        <authorList>
            <person name="Colbourne J.K."/>
            <person name="Pfrender M.E."/>
            <person name="Gilbert D."/>
            <person name="Thomas W.K."/>
            <person name="Tucker A."/>
            <person name="Oakley T.H."/>
            <person name="Tokishita S."/>
            <person name="Aerts A."/>
            <person name="Arnold G.J."/>
            <person name="Basu M.K."/>
            <person name="Bauer D.J."/>
            <person name="Caceres C.E."/>
            <person name="Carmel L."/>
            <person name="Casola C."/>
            <person name="Choi J.H."/>
            <person name="Detter J.C."/>
            <person name="Dong Q."/>
            <person name="Dusheyko S."/>
            <person name="Eads B.D."/>
            <person name="Frohlich T."/>
            <person name="Geiler-Samerotte K.A."/>
            <person name="Gerlach D."/>
            <person name="Hatcher P."/>
            <person name="Jogdeo S."/>
            <person name="Krijgsveld J."/>
            <person name="Kriventseva E.V."/>
            <person name="Kultz D."/>
            <person name="Laforsch C."/>
            <person name="Lindquist E."/>
            <person name="Lopez J."/>
            <person name="Manak J.R."/>
            <person name="Muller J."/>
            <person name="Pangilinan J."/>
            <person name="Patwardhan R.P."/>
            <person name="Pitluck S."/>
            <person name="Pritham E.J."/>
            <person name="Rechtsteiner A."/>
            <person name="Rho M."/>
            <person name="Rogozin I.B."/>
            <person name="Sakarya O."/>
            <person name="Salamov A."/>
            <person name="Schaack S."/>
            <person name="Shapiro H."/>
            <person name="Shiga Y."/>
            <person name="Skalitzky C."/>
            <person name="Smith Z."/>
            <person name="Souvorov A."/>
            <person name="Sung W."/>
            <person name="Tang Z."/>
            <person name="Tsuchiya D."/>
            <person name="Tu H."/>
            <person name="Vos H."/>
            <person name="Wang M."/>
            <person name="Wolf Y.I."/>
            <person name="Yamagata H."/>
            <person name="Yamada T."/>
            <person name="Ye Y."/>
            <person name="Shaw J.R."/>
            <person name="Andrews J."/>
            <person name="Crease T.J."/>
            <person name="Tang H."/>
            <person name="Lucas S.M."/>
            <person name="Robertson H.M."/>
            <person name="Bork P."/>
            <person name="Koonin E.V."/>
            <person name="Zdobnov E.M."/>
            <person name="Grigoriev I.V."/>
            <person name="Lynch M."/>
            <person name="Boore J.L."/>
        </authorList>
    </citation>
    <scope>NUCLEOTIDE SEQUENCE [LARGE SCALE GENOMIC DNA]</scope>
</reference>
<feature type="signal peptide" evidence="2">
    <location>
        <begin position="1"/>
        <end position="17"/>
    </location>
</feature>
<feature type="region of interest" description="Disordered" evidence="1">
    <location>
        <begin position="119"/>
        <end position="181"/>
    </location>
</feature>
<gene>
    <name evidence="3" type="ORF">DAPPUDRAFT_332338</name>
</gene>
<accession>E9HPQ2</accession>
<keyword evidence="2" id="KW-0732">Signal</keyword>
<dbReference type="EMBL" id="GL732708">
    <property type="protein sequence ID" value="EFX66296.1"/>
    <property type="molecule type" value="Genomic_DNA"/>
</dbReference>
<dbReference type="KEGG" id="dpx:DAPPUDRAFT_332338"/>
<keyword evidence="4" id="KW-1185">Reference proteome</keyword>
<name>E9HPQ2_DAPPU</name>
<dbReference type="AlphaFoldDB" id="E9HPQ2"/>